<sequence>MDNSHYFDHGSNDTIPTPDEEDTTLKVSEAVGEFMDNIRKAFTINDQDER</sequence>
<feature type="compositionally biased region" description="Basic and acidic residues" evidence="1">
    <location>
        <begin position="1"/>
        <end position="11"/>
    </location>
</feature>
<evidence type="ECO:0000256" key="1">
    <source>
        <dbReference type="SAM" id="MobiDB-lite"/>
    </source>
</evidence>
<evidence type="ECO:0000313" key="2">
    <source>
        <dbReference type="EMBL" id="MBD0379004.1"/>
    </source>
</evidence>
<gene>
    <name evidence="2" type="ORF">ICC18_02560</name>
</gene>
<dbReference type="Proteomes" id="UP000650466">
    <property type="component" value="Unassembled WGS sequence"/>
</dbReference>
<organism evidence="2 3">
    <name type="scientific">Paenibacillus sedimenti</name>
    <dbReference type="NCBI Taxonomy" id="2770274"/>
    <lineage>
        <taxon>Bacteria</taxon>
        <taxon>Bacillati</taxon>
        <taxon>Bacillota</taxon>
        <taxon>Bacilli</taxon>
        <taxon>Bacillales</taxon>
        <taxon>Paenibacillaceae</taxon>
        <taxon>Paenibacillus</taxon>
    </lineage>
</organism>
<evidence type="ECO:0000313" key="3">
    <source>
        <dbReference type="Proteomes" id="UP000650466"/>
    </source>
</evidence>
<feature type="region of interest" description="Disordered" evidence="1">
    <location>
        <begin position="1"/>
        <end position="22"/>
    </location>
</feature>
<protein>
    <submittedName>
        <fullName evidence="2">Uncharacterized protein</fullName>
    </submittedName>
</protein>
<accession>A0A926KMS2</accession>
<proteinExistence type="predicted"/>
<dbReference type="EMBL" id="JACVVD010000001">
    <property type="protein sequence ID" value="MBD0379004.1"/>
    <property type="molecule type" value="Genomic_DNA"/>
</dbReference>
<keyword evidence="3" id="KW-1185">Reference proteome</keyword>
<name>A0A926KMS2_9BACL</name>
<comment type="caution">
    <text evidence="2">The sequence shown here is derived from an EMBL/GenBank/DDBJ whole genome shotgun (WGS) entry which is preliminary data.</text>
</comment>
<dbReference type="RefSeq" id="WP_188172795.1">
    <property type="nucleotide sequence ID" value="NZ_JACVVD010000001.1"/>
</dbReference>
<dbReference type="AlphaFoldDB" id="A0A926KMS2"/>
<reference evidence="2" key="1">
    <citation type="submission" date="2020-09" db="EMBL/GenBank/DDBJ databases">
        <title>Draft Genome Sequence of Paenibacillus sp. WST5.</title>
        <authorList>
            <person name="Bao Z."/>
        </authorList>
    </citation>
    <scope>NUCLEOTIDE SEQUENCE</scope>
    <source>
        <strain evidence="2">WST5</strain>
    </source>
</reference>